<dbReference type="Proteomes" id="UP000654993">
    <property type="component" value="Unassembled WGS sequence"/>
</dbReference>
<dbReference type="NCBIfam" id="TIGR02876">
    <property type="entry name" value="spore_yqfD"/>
    <property type="match status" value="1"/>
</dbReference>
<dbReference type="InterPro" id="IPR010690">
    <property type="entry name" value="YqfD"/>
</dbReference>
<dbReference type="PIRSF" id="PIRSF029895">
    <property type="entry name" value="SpoIV"/>
    <property type="match status" value="1"/>
</dbReference>
<dbReference type="AlphaFoldDB" id="A0A916QAY9"/>
<comment type="caution">
    <text evidence="2">The sequence shown here is derived from an EMBL/GenBank/DDBJ whole genome shotgun (WGS) entry which is preliminary data.</text>
</comment>
<evidence type="ECO:0000256" key="1">
    <source>
        <dbReference type="SAM" id="Phobius"/>
    </source>
</evidence>
<name>A0A916QAY9_9BACL</name>
<dbReference type="RefSeq" id="WP_200965697.1">
    <property type="nucleotide sequence ID" value="NZ_BMAQ01000005.1"/>
</dbReference>
<keyword evidence="3" id="KW-1185">Reference proteome</keyword>
<reference evidence="2" key="2">
    <citation type="journal article" date="2021" name="Data Brief">
        <title>Draft genome sequence data of the facultative, thermophilic, xylanolytic bacterium Paenibacillus sp. strain DA-C8.</title>
        <authorList>
            <person name="Chhe C."/>
            <person name="Uke A."/>
            <person name="Baramee S."/>
            <person name="Ungkulpasvich U."/>
            <person name="Tachaapaikoon C."/>
            <person name="Pason P."/>
            <person name="Waeonukul R."/>
            <person name="Ratanakhanokchai K."/>
            <person name="Kosugi A."/>
        </authorList>
    </citation>
    <scope>NUCLEOTIDE SEQUENCE</scope>
    <source>
        <strain evidence="2">DA-C8</strain>
    </source>
</reference>
<evidence type="ECO:0008006" key="4">
    <source>
        <dbReference type="Google" id="ProtNLM"/>
    </source>
</evidence>
<keyword evidence="1" id="KW-1133">Transmembrane helix</keyword>
<feature type="transmembrane region" description="Helical" evidence="1">
    <location>
        <begin position="91"/>
        <end position="113"/>
    </location>
</feature>
<dbReference type="Pfam" id="PF06898">
    <property type="entry name" value="YqfD"/>
    <property type="match status" value="1"/>
</dbReference>
<keyword evidence="1" id="KW-0812">Transmembrane</keyword>
<organism evidence="2 3">
    <name type="scientific">Insulibacter thermoxylanivorax</name>
    <dbReference type="NCBI Taxonomy" id="2749268"/>
    <lineage>
        <taxon>Bacteria</taxon>
        <taxon>Bacillati</taxon>
        <taxon>Bacillota</taxon>
        <taxon>Bacilli</taxon>
        <taxon>Bacillales</taxon>
        <taxon>Paenibacillaceae</taxon>
        <taxon>Insulibacter</taxon>
    </lineage>
</organism>
<evidence type="ECO:0000313" key="3">
    <source>
        <dbReference type="Proteomes" id="UP000654993"/>
    </source>
</evidence>
<reference evidence="2" key="1">
    <citation type="submission" date="2020-08" db="EMBL/GenBank/DDBJ databases">
        <authorList>
            <person name="Uke A."/>
            <person name="Chhe C."/>
            <person name="Baramee S."/>
            <person name="Kosugi A."/>
        </authorList>
    </citation>
    <scope>NUCLEOTIDE SEQUENCE</scope>
    <source>
        <strain evidence="2">DA-C8</strain>
    </source>
</reference>
<evidence type="ECO:0000313" key="2">
    <source>
        <dbReference type="EMBL" id="GFR37412.1"/>
    </source>
</evidence>
<accession>A0A916QAY9</accession>
<dbReference type="EMBL" id="BMAQ01000005">
    <property type="protein sequence ID" value="GFR37412.1"/>
    <property type="molecule type" value="Genomic_DNA"/>
</dbReference>
<proteinExistence type="predicted"/>
<keyword evidence="1" id="KW-0472">Membrane</keyword>
<gene>
    <name evidence="2" type="primary">yqfD</name>
    <name evidence="2" type="ORF">PRECH8_07080</name>
</gene>
<protein>
    <recommendedName>
        <fullName evidence="4">Stage IV sporulation protein</fullName>
    </recommendedName>
</protein>
<sequence>MQSNLVSLIRGFVRLRVRGERVEAFLNRLVDEHILVWNISCLPDRGEIELDIHLSDFFRLRAWLRETGCRMRVLARFGMPFWLARLGERKFWAAGLILFVLGLYMLSSFVWSIDVVGNSRLSTQEVREIAAAQGIRPWAWKFRLPQVDELSTRMMQHLPDAAWVGVSIQGTRVTIEIVETTVPEPRELLSPRHLVSTSDAVITHIFAEEGKPMVRRNMRVKKGDILISGLIGNEVHQRAVVAKGEVRGLVWHEYEIRVPLNQQRKVYTGNEQQRFYLVLGNRALQISGYGQEDFEEEAVFTDRKELRWRSYSIPFGWMKQSAKEVRLEEVKLSESAAREMGLSQARADVYAKFGREAQIHDEKILHVDVQNGKVYMKVLFEVEHEISEELPIVYIEDPGSDDHEMEGTDDSSS</sequence>